<keyword evidence="7 9" id="KW-1133">Transmembrane helix</keyword>
<dbReference type="InterPro" id="IPR000515">
    <property type="entry name" value="MetI-like"/>
</dbReference>
<evidence type="ECO:0000313" key="12">
    <source>
        <dbReference type="Proteomes" id="UP001385499"/>
    </source>
</evidence>
<keyword evidence="12" id="KW-1185">Reference proteome</keyword>
<feature type="transmembrane region" description="Helical" evidence="9">
    <location>
        <begin position="73"/>
        <end position="94"/>
    </location>
</feature>
<protein>
    <submittedName>
        <fullName evidence="11">Amino acid ABC transporter permease</fullName>
    </submittedName>
</protein>
<evidence type="ECO:0000313" key="11">
    <source>
        <dbReference type="EMBL" id="MEJ8476579.1"/>
    </source>
</evidence>
<keyword evidence="5 9" id="KW-0812">Transmembrane</keyword>
<comment type="similarity">
    <text evidence="2">Belongs to the binding-protein-dependent transport system permease family. HisMQ subfamily.</text>
</comment>
<evidence type="ECO:0000256" key="8">
    <source>
        <dbReference type="ARBA" id="ARBA00023136"/>
    </source>
</evidence>
<dbReference type="RefSeq" id="WP_340277204.1">
    <property type="nucleotide sequence ID" value="NZ_JBAKIA010000021.1"/>
</dbReference>
<keyword evidence="8 9" id="KW-0472">Membrane</keyword>
<evidence type="ECO:0000256" key="6">
    <source>
        <dbReference type="ARBA" id="ARBA00022970"/>
    </source>
</evidence>
<comment type="subcellular location">
    <subcellularLocation>
        <location evidence="1">Cell inner membrane</location>
        <topology evidence="1">Multi-pass membrane protein</topology>
    </subcellularLocation>
    <subcellularLocation>
        <location evidence="9">Cell membrane</location>
        <topology evidence="9">Multi-pass membrane protein</topology>
    </subcellularLocation>
</comment>
<keyword evidence="3 9" id="KW-0813">Transport</keyword>
<dbReference type="SUPFAM" id="SSF161098">
    <property type="entry name" value="MetI-like"/>
    <property type="match status" value="1"/>
</dbReference>
<dbReference type="InterPro" id="IPR043429">
    <property type="entry name" value="ArtM/GltK/GlnP/TcyL/YhdX-like"/>
</dbReference>
<evidence type="ECO:0000256" key="9">
    <source>
        <dbReference type="RuleBase" id="RU363032"/>
    </source>
</evidence>
<sequence>MLETIPEFFRQLAETYPKWNFIFFYDPVQWERVLGGLLVTVQLSIVCVIFSVVIGTIGALAQGSPSAAIRWLVAGYIQFFRNTPPMIQLLFFYFALGQFTPTVTGADGWTEQPIISNVGWAIVSLSFFAGAFNVEIFRAGIEAVPDTTKEAAESLGMTRLQTYREVVFPLALRISLPSLNNNLVNLVKTTTQAIAIAVPELLYEMVSIWNDYNSAQNAAMTVLFFTYIGLVGVLIFGMHRWERALSIPGFGGTK</sequence>
<reference evidence="11 12" key="1">
    <citation type="submission" date="2024-02" db="EMBL/GenBank/DDBJ databases">
        <title>Roseibium algae sp. nov., isolated from marine alga (Grateloupia sp.), showing potential in myo-inositol conversion.</title>
        <authorList>
            <person name="Wang Y."/>
        </authorList>
    </citation>
    <scope>NUCLEOTIDE SEQUENCE [LARGE SCALE GENOMIC DNA]</scope>
    <source>
        <strain evidence="11 12">H3510</strain>
    </source>
</reference>
<dbReference type="Proteomes" id="UP001385499">
    <property type="component" value="Unassembled WGS sequence"/>
</dbReference>
<keyword evidence="6" id="KW-0029">Amino-acid transport</keyword>
<gene>
    <name evidence="11" type="ORF">V6575_21035</name>
</gene>
<evidence type="ECO:0000256" key="7">
    <source>
        <dbReference type="ARBA" id="ARBA00022989"/>
    </source>
</evidence>
<dbReference type="NCBIfam" id="TIGR01726">
    <property type="entry name" value="HEQRo_perm_3TM"/>
    <property type="match status" value="1"/>
</dbReference>
<dbReference type="Gene3D" id="1.10.3720.10">
    <property type="entry name" value="MetI-like"/>
    <property type="match status" value="1"/>
</dbReference>
<evidence type="ECO:0000259" key="10">
    <source>
        <dbReference type="PROSITE" id="PS50928"/>
    </source>
</evidence>
<evidence type="ECO:0000256" key="2">
    <source>
        <dbReference type="ARBA" id="ARBA00010072"/>
    </source>
</evidence>
<dbReference type="InterPro" id="IPR035906">
    <property type="entry name" value="MetI-like_sf"/>
</dbReference>
<feature type="transmembrane region" description="Helical" evidence="9">
    <location>
        <begin position="114"/>
        <end position="134"/>
    </location>
</feature>
<evidence type="ECO:0000256" key="3">
    <source>
        <dbReference type="ARBA" id="ARBA00022448"/>
    </source>
</evidence>
<keyword evidence="4" id="KW-1003">Cell membrane</keyword>
<dbReference type="Pfam" id="PF00528">
    <property type="entry name" value="BPD_transp_1"/>
    <property type="match status" value="1"/>
</dbReference>
<proteinExistence type="inferred from homology"/>
<dbReference type="EMBL" id="JBAKIA010000021">
    <property type="protein sequence ID" value="MEJ8476579.1"/>
    <property type="molecule type" value="Genomic_DNA"/>
</dbReference>
<dbReference type="PANTHER" id="PTHR30614">
    <property type="entry name" value="MEMBRANE COMPONENT OF AMINO ACID ABC TRANSPORTER"/>
    <property type="match status" value="1"/>
</dbReference>
<evidence type="ECO:0000256" key="4">
    <source>
        <dbReference type="ARBA" id="ARBA00022475"/>
    </source>
</evidence>
<dbReference type="PANTHER" id="PTHR30614:SF0">
    <property type="entry name" value="L-CYSTINE TRANSPORT SYSTEM PERMEASE PROTEIN TCYL"/>
    <property type="match status" value="1"/>
</dbReference>
<feature type="transmembrane region" description="Helical" evidence="9">
    <location>
        <begin position="33"/>
        <end position="61"/>
    </location>
</feature>
<dbReference type="PROSITE" id="PS50928">
    <property type="entry name" value="ABC_TM1"/>
    <property type="match status" value="1"/>
</dbReference>
<accession>A0ABU8TQX5</accession>
<organism evidence="11 12">
    <name type="scientific">Roseibium algae</name>
    <dbReference type="NCBI Taxonomy" id="3123038"/>
    <lineage>
        <taxon>Bacteria</taxon>
        <taxon>Pseudomonadati</taxon>
        <taxon>Pseudomonadota</taxon>
        <taxon>Alphaproteobacteria</taxon>
        <taxon>Hyphomicrobiales</taxon>
        <taxon>Stappiaceae</taxon>
        <taxon>Roseibium</taxon>
    </lineage>
</organism>
<dbReference type="CDD" id="cd06261">
    <property type="entry name" value="TM_PBP2"/>
    <property type="match status" value="1"/>
</dbReference>
<dbReference type="InterPro" id="IPR010065">
    <property type="entry name" value="AA_ABC_transptr_permease_3TM"/>
</dbReference>
<name>A0ABU8TQX5_9HYPH</name>
<evidence type="ECO:0000256" key="5">
    <source>
        <dbReference type="ARBA" id="ARBA00022692"/>
    </source>
</evidence>
<evidence type="ECO:0000256" key="1">
    <source>
        <dbReference type="ARBA" id="ARBA00004429"/>
    </source>
</evidence>
<feature type="domain" description="ABC transmembrane type-1" evidence="10">
    <location>
        <begin position="37"/>
        <end position="235"/>
    </location>
</feature>
<comment type="caution">
    <text evidence="11">The sequence shown here is derived from an EMBL/GenBank/DDBJ whole genome shotgun (WGS) entry which is preliminary data.</text>
</comment>
<feature type="transmembrane region" description="Helical" evidence="9">
    <location>
        <begin position="218"/>
        <end position="238"/>
    </location>
</feature>